<dbReference type="InterPro" id="IPR000871">
    <property type="entry name" value="Beta-lactam_class-A"/>
</dbReference>
<feature type="domain" description="Beta-lactamase class A catalytic" evidence="3">
    <location>
        <begin position="126"/>
        <end position="325"/>
    </location>
</feature>
<dbReference type="EMBL" id="ACRO01000006">
    <property type="protein sequence ID" value="EGF85720.1"/>
    <property type="molecule type" value="Genomic_DNA"/>
</dbReference>
<dbReference type="AlphaFoldDB" id="A0AA87ANM2"/>
<dbReference type="GO" id="GO:0008800">
    <property type="term" value="F:beta-lactamase activity"/>
    <property type="evidence" value="ECO:0007669"/>
    <property type="project" value="InterPro"/>
</dbReference>
<protein>
    <recommendedName>
        <fullName evidence="3">Beta-lactamase class A catalytic domain-containing protein</fullName>
    </recommendedName>
</protein>
<dbReference type="InterPro" id="IPR045155">
    <property type="entry name" value="Beta-lactam_cat"/>
</dbReference>
<proteinExistence type="predicted"/>
<keyword evidence="2" id="KW-0472">Membrane</keyword>
<dbReference type="PANTHER" id="PTHR35333">
    <property type="entry name" value="BETA-LACTAMASE"/>
    <property type="match status" value="1"/>
</dbReference>
<dbReference type="InterPro" id="IPR012338">
    <property type="entry name" value="Beta-lactam/transpept-like"/>
</dbReference>
<feature type="compositionally biased region" description="Basic and acidic residues" evidence="1">
    <location>
        <begin position="62"/>
        <end position="78"/>
    </location>
</feature>
<reference evidence="4 5" key="1">
    <citation type="submission" date="2011-03" db="EMBL/GenBank/DDBJ databases">
        <title>The Genome Sequence of Gemella haemolysans M341.</title>
        <authorList>
            <consortium name="The Broad Institute Genome Sequencing Platform"/>
            <consortium name="The Broad Institute Genome Sequencing Center for Infectious Disease"/>
            <person name="Earl A."/>
            <person name="Ward D."/>
            <person name="Feldgarden M."/>
            <person name="Gevers D."/>
            <person name="Sibley C.D."/>
            <person name="Field T.R."/>
            <person name="Grinwis M."/>
            <person name="Eshaghurshan C.S."/>
            <person name="Surette M.G."/>
            <person name="Young S.K."/>
            <person name="Zeng Q."/>
            <person name="Gargeya S."/>
            <person name="Fitzgerald M."/>
            <person name="Haas B."/>
            <person name="Abouelleil A."/>
            <person name="Alvarado L."/>
            <person name="Arachchi H.M."/>
            <person name="Berlin A."/>
            <person name="Brown A."/>
            <person name="Chapman S.B."/>
            <person name="Chen Z."/>
            <person name="Dunbar C."/>
            <person name="Freedman E."/>
            <person name="Gearin G."/>
            <person name="Gellesch M."/>
            <person name="Goldberg J."/>
            <person name="Griggs A."/>
            <person name="Gujja S."/>
            <person name="Heilman E.R."/>
            <person name="Heiman D."/>
            <person name="Howarth C."/>
            <person name="Larson L."/>
            <person name="Lui A."/>
            <person name="MacDonald P.J.P."/>
            <person name="Mehta T."/>
            <person name="Montmayeur A."/>
            <person name="Murphy C."/>
            <person name="Neiman D."/>
            <person name="Pearson M."/>
            <person name="Priest M."/>
            <person name="Roberts A."/>
            <person name="Saif S."/>
            <person name="Shea T."/>
            <person name="Shenoy N."/>
            <person name="Sisk P."/>
            <person name="Stolte C."/>
            <person name="Sykes S."/>
            <person name="White J."/>
            <person name="Yandava C."/>
            <person name="Wortman J."/>
            <person name="Nusbaum C."/>
            <person name="Birren B."/>
        </authorList>
    </citation>
    <scope>NUCLEOTIDE SEQUENCE [LARGE SCALE GENOMIC DNA]</scope>
    <source>
        <strain evidence="4 5">M341</strain>
    </source>
</reference>
<gene>
    <name evidence="4" type="ORF">HMPREF0428_00562</name>
</gene>
<dbReference type="Pfam" id="PF13354">
    <property type="entry name" value="Beta-lactamase2"/>
    <property type="match status" value="1"/>
</dbReference>
<dbReference type="RefSeq" id="WP_003146545.1">
    <property type="nucleotide sequence ID" value="NZ_GL883582.1"/>
</dbReference>
<organism evidence="4 5">
    <name type="scientific">Gemella haemolysans M341</name>
    <dbReference type="NCBI Taxonomy" id="562981"/>
    <lineage>
        <taxon>Bacteria</taxon>
        <taxon>Bacillati</taxon>
        <taxon>Bacillota</taxon>
        <taxon>Bacilli</taxon>
        <taxon>Bacillales</taxon>
        <taxon>Gemellaceae</taxon>
        <taxon>Gemella</taxon>
    </lineage>
</organism>
<dbReference type="GO" id="GO:0030655">
    <property type="term" value="P:beta-lactam antibiotic catabolic process"/>
    <property type="evidence" value="ECO:0007669"/>
    <property type="project" value="InterPro"/>
</dbReference>
<dbReference type="Proteomes" id="UP000004773">
    <property type="component" value="Unassembled WGS sequence"/>
</dbReference>
<feature type="transmembrane region" description="Helical" evidence="2">
    <location>
        <begin position="12"/>
        <end position="30"/>
    </location>
</feature>
<evidence type="ECO:0000313" key="5">
    <source>
        <dbReference type="Proteomes" id="UP000004773"/>
    </source>
</evidence>
<dbReference type="Gene3D" id="3.40.710.10">
    <property type="entry name" value="DD-peptidase/beta-lactamase superfamily"/>
    <property type="match status" value="1"/>
</dbReference>
<evidence type="ECO:0000256" key="2">
    <source>
        <dbReference type="SAM" id="Phobius"/>
    </source>
</evidence>
<evidence type="ECO:0000256" key="1">
    <source>
        <dbReference type="SAM" id="MobiDB-lite"/>
    </source>
</evidence>
<dbReference type="GO" id="GO:0046677">
    <property type="term" value="P:response to antibiotic"/>
    <property type="evidence" value="ECO:0007669"/>
    <property type="project" value="InterPro"/>
</dbReference>
<evidence type="ECO:0000313" key="4">
    <source>
        <dbReference type="EMBL" id="EGF85720.1"/>
    </source>
</evidence>
<dbReference type="SUPFAM" id="SSF56601">
    <property type="entry name" value="beta-lactamase/transpeptidase-like"/>
    <property type="match status" value="1"/>
</dbReference>
<keyword evidence="2" id="KW-1133">Transmembrane helix</keyword>
<comment type="caution">
    <text evidence="4">The sequence shown here is derived from an EMBL/GenBank/DDBJ whole genome shotgun (WGS) entry which is preliminary data.</text>
</comment>
<accession>A0AA87ANM2</accession>
<dbReference type="PANTHER" id="PTHR35333:SF3">
    <property type="entry name" value="BETA-LACTAMASE-TYPE TRANSPEPTIDASE FOLD CONTAINING PROTEIN"/>
    <property type="match status" value="1"/>
</dbReference>
<name>A0AA87ANM2_9BACL</name>
<feature type="region of interest" description="Disordered" evidence="1">
    <location>
        <begin position="54"/>
        <end position="78"/>
    </location>
</feature>
<sequence>MSKEPMSKIKKIIILLSSLFLVSIAALYYLNKKQIVNLNNITSYWLANNTKNTNEQTNAEQNDNKEEAKEPEKKVKSIEEKQATMAEDAATMKSLGLYFDYANMTLPEVIQAYSKANGIKNSQIAFSYKNLNTGELIEMNETQPMTAGSTYKLPLNMIVIDDFEKYNLSMTERYDITKTEYEYIGEHDTYVRVFNGAMTIPQMQYYSLVYSENTPAYALGDRIGGVSKVYDMYNRYGESKGELKTFSTDNKTTTNYYIQVLQHLWDNKEKYKDIRQYIGESFPGEYYKRYLPNLKIEQKPGYVNDALNIDAIVYEKTPYIIALYTAGLGGITPANQEINLVGLNQVGQLAYVINEWHRVNMNM</sequence>
<keyword evidence="2" id="KW-0812">Transmembrane</keyword>
<evidence type="ECO:0000259" key="3">
    <source>
        <dbReference type="Pfam" id="PF13354"/>
    </source>
</evidence>